<evidence type="ECO:0000256" key="2">
    <source>
        <dbReference type="ARBA" id="ARBA00022723"/>
    </source>
</evidence>
<dbReference type="InterPro" id="IPR017972">
    <property type="entry name" value="Cyt_P450_CS"/>
</dbReference>
<dbReference type="EMBL" id="JAULSR010000011">
    <property type="protein sequence ID" value="KAK0610058.1"/>
    <property type="molecule type" value="Genomic_DNA"/>
</dbReference>
<evidence type="ECO:0000313" key="7">
    <source>
        <dbReference type="EMBL" id="KAK0610058.1"/>
    </source>
</evidence>
<evidence type="ECO:0000313" key="8">
    <source>
        <dbReference type="Proteomes" id="UP001174934"/>
    </source>
</evidence>
<dbReference type="Pfam" id="PF00067">
    <property type="entry name" value="p450"/>
    <property type="match status" value="1"/>
</dbReference>
<dbReference type="Proteomes" id="UP001174934">
    <property type="component" value="Unassembled WGS sequence"/>
</dbReference>
<comment type="similarity">
    <text evidence="1 6">Belongs to the cytochrome P450 family.</text>
</comment>
<protein>
    <submittedName>
        <fullName evidence="7">Cytochrome P450</fullName>
    </submittedName>
</protein>
<evidence type="ECO:0000256" key="6">
    <source>
        <dbReference type="RuleBase" id="RU000461"/>
    </source>
</evidence>
<dbReference type="PRINTS" id="PR00463">
    <property type="entry name" value="EP450I"/>
</dbReference>
<dbReference type="InterPro" id="IPR002401">
    <property type="entry name" value="Cyt_P450_E_grp-I"/>
</dbReference>
<evidence type="ECO:0000256" key="5">
    <source>
        <dbReference type="PIRSR" id="PIRSR602401-1"/>
    </source>
</evidence>
<proteinExistence type="inferred from homology"/>
<dbReference type="PRINTS" id="PR00385">
    <property type="entry name" value="P450"/>
</dbReference>
<gene>
    <name evidence="7" type="ORF">B0T17DRAFT_545803</name>
</gene>
<dbReference type="GO" id="GO:0004497">
    <property type="term" value="F:monooxygenase activity"/>
    <property type="evidence" value="ECO:0007669"/>
    <property type="project" value="UniProtKB-KW"/>
</dbReference>
<dbReference type="SUPFAM" id="SSF48264">
    <property type="entry name" value="Cytochrome P450"/>
    <property type="match status" value="1"/>
</dbReference>
<keyword evidence="6" id="KW-0503">Monooxygenase</keyword>
<comment type="caution">
    <text evidence="7">The sequence shown here is derived from an EMBL/GenBank/DDBJ whole genome shotgun (WGS) entry which is preliminary data.</text>
</comment>
<keyword evidence="2 5" id="KW-0479">Metal-binding</keyword>
<dbReference type="InterPro" id="IPR001128">
    <property type="entry name" value="Cyt_P450"/>
</dbReference>
<dbReference type="AlphaFoldDB" id="A0AA39TW56"/>
<keyword evidence="3 6" id="KW-0560">Oxidoreductase</keyword>
<dbReference type="Gene3D" id="1.10.630.10">
    <property type="entry name" value="Cytochrome P450"/>
    <property type="match status" value="1"/>
</dbReference>
<dbReference type="GO" id="GO:0020037">
    <property type="term" value="F:heme binding"/>
    <property type="evidence" value="ECO:0007669"/>
    <property type="project" value="InterPro"/>
</dbReference>
<feature type="binding site" description="axial binding residue" evidence="5">
    <location>
        <position position="234"/>
    </location>
    <ligand>
        <name>heme</name>
        <dbReference type="ChEBI" id="CHEBI:30413"/>
    </ligand>
    <ligandPart>
        <name>Fe</name>
        <dbReference type="ChEBI" id="CHEBI:18248"/>
    </ligandPart>
</feature>
<dbReference type="PROSITE" id="PS00086">
    <property type="entry name" value="CYTOCHROME_P450"/>
    <property type="match status" value="1"/>
</dbReference>
<dbReference type="GO" id="GO:0005506">
    <property type="term" value="F:iron ion binding"/>
    <property type="evidence" value="ECO:0007669"/>
    <property type="project" value="InterPro"/>
</dbReference>
<dbReference type="InterPro" id="IPR050364">
    <property type="entry name" value="Cytochrome_P450_fung"/>
</dbReference>
<keyword evidence="4 5" id="KW-0408">Iron</keyword>
<evidence type="ECO:0000256" key="1">
    <source>
        <dbReference type="ARBA" id="ARBA00010617"/>
    </source>
</evidence>
<name>A0AA39TW56_9PEZI</name>
<dbReference type="PANTHER" id="PTHR46300">
    <property type="entry name" value="P450, PUTATIVE (EUROFUNG)-RELATED-RELATED"/>
    <property type="match status" value="1"/>
</dbReference>
<keyword evidence="5 6" id="KW-0349">Heme</keyword>
<accession>A0AA39TW56</accession>
<keyword evidence="8" id="KW-1185">Reference proteome</keyword>
<reference evidence="7" key="1">
    <citation type="submission" date="2023-06" db="EMBL/GenBank/DDBJ databases">
        <title>Genome-scale phylogeny and comparative genomics of the fungal order Sordariales.</title>
        <authorList>
            <consortium name="Lawrence Berkeley National Laboratory"/>
            <person name="Hensen N."/>
            <person name="Bonometti L."/>
            <person name="Westerberg I."/>
            <person name="Brannstrom I.O."/>
            <person name="Guillou S."/>
            <person name="Cros-Aarteil S."/>
            <person name="Calhoun S."/>
            <person name="Haridas S."/>
            <person name="Kuo A."/>
            <person name="Mondo S."/>
            <person name="Pangilinan J."/>
            <person name="Riley R."/>
            <person name="LaButti K."/>
            <person name="Andreopoulos B."/>
            <person name="Lipzen A."/>
            <person name="Chen C."/>
            <person name="Yanf M."/>
            <person name="Daum C."/>
            <person name="Ng V."/>
            <person name="Clum A."/>
            <person name="Steindorff A."/>
            <person name="Ohm R."/>
            <person name="Martin F."/>
            <person name="Silar P."/>
            <person name="Natvig D."/>
            <person name="Lalanne C."/>
            <person name="Gautier V."/>
            <person name="Ament-velasquez S.L."/>
            <person name="Kruys A."/>
            <person name="Hutchinson M.I."/>
            <person name="Powell A.J."/>
            <person name="Barry K."/>
            <person name="Miller A.N."/>
            <person name="Grigoriev I.V."/>
            <person name="Debuchy R."/>
            <person name="Gladieux P."/>
            <person name="Thoren M.H."/>
            <person name="Johannesson H."/>
        </authorList>
    </citation>
    <scope>NUCLEOTIDE SEQUENCE</scope>
    <source>
        <strain evidence="7">SMH3391-2</strain>
    </source>
</reference>
<evidence type="ECO:0000256" key="3">
    <source>
        <dbReference type="ARBA" id="ARBA00023002"/>
    </source>
</evidence>
<dbReference type="InterPro" id="IPR036396">
    <property type="entry name" value="Cyt_P450_sf"/>
</dbReference>
<sequence length="274" mass="31453">MDCVKVFNQSIGASIVDWFPALADLPRWLQPWRAHWERLDRWNYNVYRSWWVPAREKVMNGTAPPSFVRDTLLHSDTRFTGDDDDAMYVAMQLIEAGSGTTTESLNIMVMAALERPEAFVRARQEVDRVCGAGSEARLPVLGDMESLGYICAMAKELLRWRPIFAVFPDHVSLKDIEFEGYRFPAGTSFVINQTVVGDECEDPERFMPERWLGDGREADITHGMWQFGGGRRVCVGYRLAQRSLFINIARLVQCFDFEAVSCFFLFIEVLLKTR</sequence>
<comment type="cofactor">
    <cofactor evidence="5">
        <name>heme</name>
        <dbReference type="ChEBI" id="CHEBI:30413"/>
    </cofactor>
</comment>
<dbReference type="GO" id="GO:0016705">
    <property type="term" value="F:oxidoreductase activity, acting on paired donors, with incorporation or reduction of molecular oxygen"/>
    <property type="evidence" value="ECO:0007669"/>
    <property type="project" value="InterPro"/>
</dbReference>
<evidence type="ECO:0000256" key="4">
    <source>
        <dbReference type="ARBA" id="ARBA00023004"/>
    </source>
</evidence>
<organism evidence="7 8">
    <name type="scientific">Bombardia bombarda</name>
    <dbReference type="NCBI Taxonomy" id="252184"/>
    <lineage>
        <taxon>Eukaryota</taxon>
        <taxon>Fungi</taxon>
        <taxon>Dikarya</taxon>
        <taxon>Ascomycota</taxon>
        <taxon>Pezizomycotina</taxon>
        <taxon>Sordariomycetes</taxon>
        <taxon>Sordariomycetidae</taxon>
        <taxon>Sordariales</taxon>
        <taxon>Lasiosphaeriaceae</taxon>
        <taxon>Bombardia</taxon>
    </lineage>
</organism>